<comment type="cofactor">
    <cofactor evidence="1 5">
        <name>pyridoxal 5'-phosphate</name>
        <dbReference type="ChEBI" id="CHEBI:597326"/>
    </cofactor>
</comment>
<feature type="modified residue" description="N6-(pyridoxal phosphate)lysine" evidence="4">
    <location>
        <position position="201"/>
    </location>
</feature>
<dbReference type="GO" id="GO:0004123">
    <property type="term" value="F:cystathionine gamma-lyase activity"/>
    <property type="evidence" value="ECO:0007669"/>
    <property type="project" value="TreeGrafter"/>
</dbReference>
<dbReference type="Gene3D" id="3.40.640.10">
    <property type="entry name" value="Type I PLP-dependent aspartate aminotransferase-like (Major domain)"/>
    <property type="match status" value="1"/>
</dbReference>
<dbReference type="InterPro" id="IPR015421">
    <property type="entry name" value="PyrdxlP-dep_Trfase_major"/>
</dbReference>
<protein>
    <submittedName>
        <fullName evidence="6">PLP-dependent aspartate aminotransferase family protein</fullName>
    </submittedName>
</protein>
<keyword evidence="6" id="KW-0808">Transferase</keyword>
<proteinExistence type="inferred from homology"/>
<evidence type="ECO:0000256" key="2">
    <source>
        <dbReference type="ARBA" id="ARBA00009077"/>
    </source>
</evidence>
<dbReference type="GO" id="GO:0019343">
    <property type="term" value="P:cysteine biosynthetic process via cystathionine"/>
    <property type="evidence" value="ECO:0007669"/>
    <property type="project" value="TreeGrafter"/>
</dbReference>
<dbReference type="KEGG" id="acoa:RB602_07520"/>
<dbReference type="GO" id="GO:0005737">
    <property type="term" value="C:cytoplasm"/>
    <property type="evidence" value="ECO:0007669"/>
    <property type="project" value="TreeGrafter"/>
</dbReference>
<dbReference type="FunFam" id="3.40.640.10:FF:000046">
    <property type="entry name" value="Cystathionine gamma-lyase"/>
    <property type="match status" value="1"/>
</dbReference>
<dbReference type="GO" id="GO:0030170">
    <property type="term" value="F:pyridoxal phosphate binding"/>
    <property type="evidence" value="ECO:0007669"/>
    <property type="project" value="InterPro"/>
</dbReference>
<dbReference type="InterPro" id="IPR015422">
    <property type="entry name" value="PyrdxlP-dep_Trfase_small"/>
</dbReference>
<reference evidence="6 7" key="1">
    <citation type="submission" date="2023-10" db="EMBL/GenBank/DDBJ databases">
        <title>Complete genome sequence of a Sphingomonadaceae bacterium.</title>
        <authorList>
            <person name="Yan C."/>
        </authorList>
    </citation>
    <scope>NUCLEOTIDE SEQUENCE [LARGE SCALE GENOMIC DNA]</scope>
    <source>
        <strain evidence="6 7">SCSIO 66989</strain>
    </source>
</reference>
<comment type="similarity">
    <text evidence="2 5">Belongs to the trans-sulfuration enzymes family.</text>
</comment>
<evidence type="ECO:0000256" key="5">
    <source>
        <dbReference type="RuleBase" id="RU362118"/>
    </source>
</evidence>
<dbReference type="CDD" id="cd00614">
    <property type="entry name" value="CGS_like"/>
    <property type="match status" value="1"/>
</dbReference>
<dbReference type="Pfam" id="PF01053">
    <property type="entry name" value="Cys_Met_Meta_PP"/>
    <property type="match status" value="1"/>
</dbReference>
<dbReference type="SUPFAM" id="SSF53383">
    <property type="entry name" value="PLP-dependent transferases"/>
    <property type="match status" value="1"/>
</dbReference>
<dbReference type="PROSITE" id="PS00868">
    <property type="entry name" value="CYS_MET_METAB_PP"/>
    <property type="match status" value="1"/>
</dbReference>
<evidence type="ECO:0000313" key="7">
    <source>
        <dbReference type="Proteomes" id="UP001302429"/>
    </source>
</evidence>
<dbReference type="GO" id="GO:0008483">
    <property type="term" value="F:transaminase activity"/>
    <property type="evidence" value="ECO:0007669"/>
    <property type="project" value="UniProtKB-KW"/>
</dbReference>
<dbReference type="PANTHER" id="PTHR11808:SF15">
    <property type="entry name" value="CYSTATHIONINE GAMMA-LYASE"/>
    <property type="match status" value="1"/>
</dbReference>
<dbReference type="Proteomes" id="UP001302429">
    <property type="component" value="Chromosome"/>
</dbReference>
<keyword evidence="3 4" id="KW-0663">Pyridoxal phosphate</keyword>
<dbReference type="InterPro" id="IPR000277">
    <property type="entry name" value="Cys/Met-Metab_PyrdxlP-dep_enz"/>
</dbReference>
<gene>
    <name evidence="6" type="ORF">RB602_07520</name>
</gene>
<keyword evidence="6" id="KW-0032">Aminotransferase</keyword>
<evidence type="ECO:0000256" key="4">
    <source>
        <dbReference type="PIRSR" id="PIRSR001434-2"/>
    </source>
</evidence>
<dbReference type="AlphaFoldDB" id="A0AA97FB09"/>
<dbReference type="PANTHER" id="PTHR11808">
    <property type="entry name" value="TRANS-SULFURATION ENZYME FAMILY MEMBER"/>
    <property type="match status" value="1"/>
</dbReference>
<dbReference type="InterPro" id="IPR015424">
    <property type="entry name" value="PyrdxlP-dep_Trfase"/>
</dbReference>
<dbReference type="RefSeq" id="WP_317084346.1">
    <property type="nucleotide sequence ID" value="NZ_CP136594.1"/>
</dbReference>
<organism evidence="6 7">
    <name type="scientific">Alterisphingorhabdus coralli</name>
    <dbReference type="NCBI Taxonomy" id="3071408"/>
    <lineage>
        <taxon>Bacteria</taxon>
        <taxon>Pseudomonadati</taxon>
        <taxon>Pseudomonadota</taxon>
        <taxon>Alphaproteobacteria</taxon>
        <taxon>Sphingomonadales</taxon>
        <taxon>Sphingomonadaceae</taxon>
        <taxon>Alterisphingorhabdus (ex Yan et al. 2024)</taxon>
    </lineage>
</organism>
<evidence type="ECO:0000256" key="3">
    <source>
        <dbReference type="ARBA" id="ARBA00022898"/>
    </source>
</evidence>
<evidence type="ECO:0000256" key="1">
    <source>
        <dbReference type="ARBA" id="ARBA00001933"/>
    </source>
</evidence>
<dbReference type="EMBL" id="CP136594">
    <property type="protein sequence ID" value="WOE76552.1"/>
    <property type="molecule type" value="Genomic_DNA"/>
</dbReference>
<accession>A0AA97FB09</accession>
<sequence>MADDPKALKPETAAIHVPHVRRDGAMAPPIHMATTFEHGPAYETLHGFDYSRSSNPNVADLEARLTALERGSFGLAYASGMAAGAALLDTLPVGARVVFHNSLYHGFRALAGLLESKGRIVPVFIDLNDGEALEKELAQKPALVWLESPTNPTLEILDIAAIADKAHAVGAKLAVDGTFATPALQQPISLGADYVIHSLTKYIGGHSDVMGGALIAANDALQEELSLGRSLSGAVLSPFNAWLAARGLQTLHCRVATHCAHAHAVAKALEGHPRLSNVHYPGLADHPGHSIAASQMHDFGGMVSIELADGRDAAIAMASKVRLFTNATSLGGVESLIEHRASVEEPHVTSPLGLLRLSVGLENPADLVADLLQALEG</sequence>
<dbReference type="InterPro" id="IPR054542">
    <property type="entry name" value="Cys_met_metab_PP"/>
</dbReference>
<keyword evidence="7" id="KW-1185">Reference proteome</keyword>
<name>A0AA97FB09_9SPHN</name>
<dbReference type="Gene3D" id="3.90.1150.10">
    <property type="entry name" value="Aspartate Aminotransferase, domain 1"/>
    <property type="match status" value="1"/>
</dbReference>
<dbReference type="GO" id="GO:0019346">
    <property type="term" value="P:transsulfuration"/>
    <property type="evidence" value="ECO:0007669"/>
    <property type="project" value="InterPro"/>
</dbReference>
<dbReference type="PIRSF" id="PIRSF001434">
    <property type="entry name" value="CGS"/>
    <property type="match status" value="1"/>
</dbReference>
<evidence type="ECO:0000313" key="6">
    <source>
        <dbReference type="EMBL" id="WOE76552.1"/>
    </source>
</evidence>